<dbReference type="AlphaFoldDB" id="A0A397GXI5"/>
<proteinExistence type="predicted"/>
<protein>
    <submittedName>
        <fullName evidence="1">Uncharacterized protein</fullName>
    </submittedName>
</protein>
<dbReference type="EMBL" id="PQFF01000365">
    <property type="protein sequence ID" value="RHZ55701.1"/>
    <property type="molecule type" value="Genomic_DNA"/>
</dbReference>
<evidence type="ECO:0000313" key="1">
    <source>
        <dbReference type="EMBL" id="RHZ55701.1"/>
    </source>
</evidence>
<evidence type="ECO:0000313" key="2">
    <source>
        <dbReference type="Proteomes" id="UP000266861"/>
    </source>
</evidence>
<name>A0A397GXI5_9GLOM</name>
<comment type="caution">
    <text evidence="1">The sequence shown here is derived from an EMBL/GenBank/DDBJ whole genome shotgun (WGS) entry which is preliminary data.</text>
</comment>
<accession>A0A397GXI5</accession>
<reference evidence="1 2" key="1">
    <citation type="submission" date="2018-08" db="EMBL/GenBank/DDBJ databases">
        <title>Genome and evolution of the arbuscular mycorrhizal fungus Diversispora epigaea (formerly Glomus versiforme) and its bacterial endosymbionts.</title>
        <authorList>
            <person name="Sun X."/>
            <person name="Fei Z."/>
            <person name="Harrison M."/>
        </authorList>
    </citation>
    <scope>NUCLEOTIDE SEQUENCE [LARGE SCALE GENOMIC DNA]</scope>
    <source>
        <strain evidence="1 2">IT104</strain>
    </source>
</reference>
<keyword evidence="2" id="KW-1185">Reference proteome</keyword>
<sequence>MIFQNGCWDDDPFKRPTINELPFGNYICDEFLDADDNREIMNKSHEQKLIQSLYNFHPQFCYIIRPIYTLYGLKDSLEDIKFEKCAATFTFINPNLHTYDIDFEELSSKFKKI</sequence>
<dbReference type="Proteomes" id="UP000266861">
    <property type="component" value="Unassembled WGS sequence"/>
</dbReference>
<organism evidence="1 2">
    <name type="scientific">Diversispora epigaea</name>
    <dbReference type="NCBI Taxonomy" id="1348612"/>
    <lineage>
        <taxon>Eukaryota</taxon>
        <taxon>Fungi</taxon>
        <taxon>Fungi incertae sedis</taxon>
        <taxon>Mucoromycota</taxon>
        <taxon>Glomeromycotina</taxon>
        <taxon>Glomeromycetes</taxon>
        <taxon>Diversisporales</taxon>
        <taxon>Diversisporaceae</taxon>
        <taxon>Diversispora</taxon>
    </lineage>
</organism>
<dbReference type="OrthoDB" id="2305628at2759"/>
<gene>
    <name evidence="1" type="ORF">Glove_411g11</name>
</gene>